<protein>
    <submittedName>
        <fullName evidence="1">DUF563 domain-containing protein</fullName>
    </submittedName>
</protein>
<accession>A0A857C6T7</accession>
<gene>
    <name evidence="1" type="ORF">GH266_06920</name>
</gene>
<dbReference type="OrthoDB" id="9893368at2"/>
<dbReference type="RefSeq" id="WP_158193238.1">
    <property type="nucleotide sequence ID" value="NZ_CP046908.1"/>
</dbReference>
<name>A0A857C6T7_9HYPH</name>
<proteinExistence type="predicted"/>
<dbReference type="AlphaFoldDB" id="A0A857C6T7"/>
<dbReference type="Proteomes" id="UP000435648">
    <property type="component" value="Chromosome"/>
</dbReference>
<sequence length="334" mass="36419">MSKPVPRRWMKRLDAVLMPAPYRALASRVMLPAWPRARLAESRIERIGEELTSTRLGADRAGCLRVSGPLDIDPLSGLLFDDARLVAPQPGEELLPWPQARPDVTRRLRMNPVRREPLTVLHHGSGGTLAAFCSDVLPRFFALDHFALPQDLLVVVPVSMGMTDHFQDALTDGVFRPRPVELMRQGRVTRTDAAYVIERPLAHAGILARIAAKLAAVYPSDGASGEPSDLILCDGGAPRAERLLAGHAELRKAVADNRLDIVDPSDLPLRALVQRLRRARTLFAPSTGELSAAVLASGSLQRLVEIADPSRRPDPRPALIADGLGLALEHLSAR</sequence>
<organism evidence="1 2">
    <name type="scientific">Stappia indica</name>
    <dbReference type="NCBI Taxonomy" id="538381"/>
    <lineage>
        <taxon>Bacteria</taxon>
        <taxon>Pseudomonadati</taxon>
        <taxon>Pseudomonadota</taxon>
        <taxon>Alphaproteobacteria</taxon>
        <taxon>Hyphomicrobiales</taxon>
        <taxon>Stappiaceae</taxon>
        <taxon>Stappia</taxon>
    </lineage>
</organism>
<dbReference type="KEGG" id="siw:GH266_06920"/>
<evidence type="ECO:0000313" key="1">
    <source>
        <dbReference type="EMBL" id="QGZ34262.1"/>
    </source>
</evidence>
<evidence type="ECO:0000313" key="2">
    <source>
        <dbReference type="Proteomes" id="UP000435648"/>
    </source>
</evidence>
<reference evidence="1 2" key="1">
    <citation type="submission" date="2019-12" db="EMBL/GenBank/DDBJ databases">
        <title>The genome of Stappia indica PHM037.</title>
        <authorList>
            <person name="Kacar D."/>
            <person name="Galan B."/>
            <person name="Canedo L."/>
            <person name="Rodriguez P."/>
            <person name="de la Calle F."/>
            <person name="Garcia J.L."/>
        </authorList>
    </citation>
    <scope>NUCLEOTIDE SEQUENCE [LARGE SCALE GENOMIC DNA]</scope>
    <source>
        <strain evidence="1 2">PHM037</strain>
    </source>
</reference>
<dbReference type="EMBL" id="CP046908">
    <property type="protein sequence ID" value="QGZ34262.1"/>
    <property type="molecule type" value="Genomic_DNA"/>
</dbReference>